<feature type="domain" description="Putative plant transposon protein" evidence="1">
    <location>
        <begin position="3"/>
        <end position="54"/>
    </location>
</feature>
<sequence length="55" mass="6326">MLQETRVWLKVVMNCLIPCLHYTDITRDRVCLVYALMTGMEINIGAIIKSSIRKA</sequence>
<evidence type="ECO:0000259" key="1">
    <source>
        <dbReference type="Pfam" id="PF20167"/>
    </source>
</evidence>
<evidence type="ECO:0000313" key="3">
    <source>
        <dbReference type="Proteomes" id="UP001311915"/>
    </source>
</evidence>
<dbReference type="Proteomes" id="UP001311915">
    <property type="component" value="Unassembled WGS sequence"/>
</dbReference>
<protein>
    <recommendedName>
        <fullName evidence="1">Putative plant transposon protein domain-containing protein</fullName>
    </recommendedName>
</protein>
<keyword evidence="3" id="KW-1185">Reference proteome</keyword>
<accession>A0AAV9M037</accession>
<comment type="caution">
    <text evidence="2">The sequence shown here is derived from an EMBL/GenBank/DDBJ whole genome shotgun (WGS) entry which is preliminary data.</text>
</comment>
<reference evidence="2 3" key="1">
    <citation type="submission" date="2023-10" db="EMBL/GenBank/DDBJ databases">
        <title>Genome-Wide Identification Analysis in wild type Solanum Pinnatisectum Reveals Some Genes Defensing Phytophthora Infestans.</title>
        <authorList>
            <person name="Sun C."/>
        </authorList>
    </citation>
    <scope>NUCLEOTIDE SEQUENCE [LARGE SCALE GENOMIC DNA]</scope>
    <source>
        <strain evidence="2">LQN</strain>
        <tissue evidence="2">Leaf</tissue>
    </source>
</reference>
<evidence type="ECO:0000313" key="2">
    <source>
        <dbReference type="EMBL" id="KAK4731410.1"/>
    </source>
</evidence>
<organism evidence="2 3">
    <name type="scientific">Solanum pinnatisectum</name>
    <name type="common">tansyleaf nightshade</name>
    <dbReference type="NCBI Taxonomy" id="50273"/>
    <lineage>
        <taxon>Eukaryota</taxon>
        <taxon>Viridiplantae</taxon>
        <taxon>Streptophyta</taxon>
        <taxon>Embryophyta</taxon>
        <taxon>Tracheophyta</taxon>
        <taxon>Spermatophyta</taxon>
        <taxon>Magnoliopsida</taxon>
        <taxon>eudicotyledons</taxon>
        <taxon>Gunneridae</taxon>
        <taxon>Pentapetalae</taxon>
        <taxon>asterids</taxon>
        <taxon>lamiids</taxon>
        <taxon>Solanales</taxon>
        <taxon>Solanaceae</taxon>
        <taxon>Solanoideae</taxon>
        <taxon>Solaneae</taxon>
        <taxon>Solanum</taxon>
    </lineage>
</organism>
<proteinExistence type="predicted"/>
<dbReference type="EMBL" id="JAWPEI010000003">
    <property type="protein sequence ID" value="KAK4731410.1"/>
    <property type="molecule type" value="Genomic_DNA"/>
</dbReference>
<dbReference type="InterPro" id="IPR046796">
    <property type="entry name" value="Transposase_32_dom"/>
</dbReference>
<dbReference type="AlphaFoldDB" id="A0AAV9M037"/>
<gene>
    <name evidence="2" type="ORF">R3W88_024398</name>
</gene>
<dbReference type="Pfam" id="PF20167">
    <property type="entry name" value="Transposase_32"/>
    <property type="match status" value="1"/>
</dbReference>
<name>A0AAV9M037_9SOLN</name>